<protein>
    <submittedName>
        <fullName evidence="2">Uncharacterized protein</fullName>
    </submittedName>
</protein>
<sequence>MPHIARRFLLSGSRLALAGFLTGLTGLLLFVPLSGHAPAVTAAYGTSLMAMSVVTVLGAGATVMVVQRLAGARRRPGREDVPAVGEPDPATRELHDLCALVLLGTALLPPLLVLVGTLVWLTDDTGLAAVAYWSRAPGMVFVPLGAMISGLLVLEDRQRVQLRIAVENLVLVAAAAVLLARVDLSPVRVLLAVGFVGVLVDGFTFLRLRYRLGEGSGARLGAVLRG</sequence>
<organism evidence="2 3">
    <name type="scientific">Streptomyces calidiresistens</name>
    <dbReference type="NCBI Taxonomy" id="1485586"/>
    <lineage>
        <taxon>Bacteria</taxon>
        <taxon>Bacillati</taxon>
        <taxon>Actinomycetota</taxon>
        <taxon>Actinomycetes</taxon>
        <taxon>Kitasatosporales</taxon>
        <taxon>Streptomycetaceae</taxon>
        <taxon>Streptomyces</taxon>
    </lineage>
</organism>
<evidence type="ECO:0000313" key="3">
    <source>
        <dbReference type="Proteomes" id="UP000530234"/>
    </source>
</evidence>
<evidence type="ECO:0000313" key="2">
    <source>
        <dbReference type="EMBL" id="MBB0232810.1"/>
    </source>
</evidence>
<keyword evidence="1" id="KW-0812">Transmembrane</keyword>
<keyword evidence="1" id="KW-0472">Membrane</keyword>
<reference evidence="3" key="1">
    <citation type="submission" date="2019-10" db="EMBL/GenBank/DDBJ databases">
        <title>Streptomyces sp. nov., a novel actinobacterium isolated from alkaline environment.</title>
        <authorList>
            <person name="Golinska P."/>
        </authorList>
    </citation>
    <scope>NUCLEOTIDE SEQUENCE [LARGE SCALE GENOMIC DNA]</scope>
    <source>
        <strain evidence="3">DSM 42108</strain>
    </source>
</reference>
<comment type="caution">
    <text evidence="2">The sequence shown here is derived from an EMBL/GenBank/DDBJ whole genome shotgun (WGS) entry which is preliminary data.</text>
</comment>
<feature type="transmembrane region" description="Helical" evidence="1">
    <location>
        <begin position="132"/>
        <end position="153"/>
    </location>
</feature>
<name>A0A7W3T8A9_9ACTN</name>
<feature type="transmembrane region" description="Helical" evidence="1">
    <location>
        <begin position="97"/>
        <end position="120"/>
    </location>
</feature>
<feature type="transmembrane region" description="Helical" evidence="1">
    <location>
        <begin position="52"/>
        <end position="70"/>
    </location>
</feature>
<proteinExistence type="predicted"/>
<feature type="transmembrane region" description="Helical" evidence="1">
    <location>
        <begin position="165"/>
        <end position="182"/>
    </location>
</feature>
<keyword evidence="1" id="KW-1133">Transmembrane helix</keyword>
<feature type="non-terminal residue" evidence="2">
    <location>
        <position position="226"/>
    </location>
</feature>
<dbReference type="AlphaFoldDB" id="A0A7W3T8A9"/>
<dbReference type="EMBL" id="VKHS01001195">
    <property type="protein sequence ID" value="MBB0232810.1"/>
    <property type="molecule type" value="Genomic_DNA"/>
</dbReference>
<dbReference type="Proteomes" id="UP000530234">
    <property type="component" value="Unassembled WGS sequence"/>
</dbReference>
<feature type="transmembrane region" description="Helical" evidence="1">
    <location>
        <begin position="188"/>
        <end position="206"/>
    </location>
</feature>
<keyword evidence="3" id="KW-1185">Reference proteome</keyword>
<accession>A0A7W3T8A9</accession>
<evidence type="ECO:0000256" key="1">
    <source>
        <dbReference type="SAM" id="Phobius"/>
    </source>
</evidence>
<gene>
    <name evidence="2" type="ORF">FOE67_25800</name>
</gene>